<dbReference type="Proteomes" id="UP000824214">
    <property type="component" value="Unassembled WGS sequence"/>
</dbReference>
<comment type="caution">
    <text evidence="2">The sequence shown here is derived from an EMBL/GenBank/DDBJ whole genome shotgun (WGS) entry which is preliminary data.</text>
</comment>
<organism evidence="2 3">
    <name type="scientific">Candidatus Acutalibacter ornithocaccae</name>
    <dbReference type="NCBI Taxonomy" id="2838416"/>
    <lineage>
        <taxon>Bacteria</taxon>
        <taxon>Bacillati</taxon>
        <taxon>Bacillota</taxon>
        <taxon>Clostridia</taxon>
        <taxon>Eubacteriales</taxon>
        <taxon>Acutalibacteraceae</taxon>
        <taxon>Acutalibacter</taxon>
    </lineage>
</organism>
<dbReference type="AlphaFoldDB" id="A0A9D2RZM0"/>
<proteinExistence type="predicted"/>
<feature type="domain" description="DUF6440" evidence="1">
    <location>
        <begin position="3"/>
        <end position="51"/>
    </location>
</feature>
<evidence type="ECO:0000313" key="2">
    <source>
        <dbReference type="EMBL" id="HJB38673.1"/>
    </source>
</evidence>
<evidence type="ECO:0000259" key="1">
    <source>
        <dbReference type="Pfam" id="PF20037"/>
    </source>
</evidence>
<protein>
    <submittedName>
        <fullName evidence="2">Xylan 1,4-beta-xylosidase</fullName>
    </submittedName>
</protein>
<evidence type="ECO:0000313" key="3">
    <source>
        <dbReference type="Proteomes" id="UP000824214"/>
    </source>
</evidence>
<accession>A0A9D2RZM0</accession>
<reference evidence="2" key="1">
    <citation type="journal article" date="2021" name="PeerJ">
        <title>Extensive microbial diversity within the chicken gut microbiome revealed by metagenomics and culture.</title>
        <authorList>
            <person name="Gilroy R."/>
            <person name="Ravi A."/>
            <person name="Getino M."/>
            <person name="Pursley I."/>
            <person name="Horton D.L."/>
            <person name="Alikhan N.F."/>
            <person name="Baker D."/>
            <person name="Gharbi K."/>
            <person name="Hall N."/>
            <person name="Watson M."/>
            <person name="Adriaenssens E.M."/>
            <person name="Foster-Nyarko E."/>
            <person name="Jarju S."/>
            <person name="Secka A."/>
            <person name="Antonio M."/>
            <person name="Oren A."/>
            <person name="Chaudhuri R.R."/>
            <person name="La Ragione R."/>
            <person name="Hildebrand F."/>
            <person name="Pallen M.J."/>
        </authorList>
    </citation>
    <scope>NUCLEOTIDE SEQUENCE</scope>
    <source>
        <strain evidence="2">ChiBcolR8-3208</strain>
    </source>
</reference>
<dbReference type="InterPro" id="IPR045515">
    <property type="entry name" value="DUF6440"/>
</dbReference>
<gene>
    <name evidence="2" type="ORF">H9942_11515</name>
</gene>
<dbReference type="Pfam" id="PF20037">
    <property type="entry name" value="DUF6440"/>
    <property type="match status" value="1"/>
</dbReference>
<name>A0A9D2RZM0_9FIRM</name>
<reference evidence="2" key="2">
    <citation type="submission" date="2021-04" db="EMBL/GenBank/DDBJ databases">
        <authorList>
            <person name="Gilroy R."/>
        </authorList>
    </citation>
    <scope>NUCLEOTIDE SEQUENCE</scope>
    <source>
        <strain evidence="2">ChiBcolR8-3208</strain>
    </source>
</reference>
<sequence>MNRFQKIYQQGTIDVIEIWLDTETGVQYLFHKNGNAGGFTPLLDREGKPVV</sequence>
<dbReference type="EMBL" id="DWXZ01000248">
    <property type="protein sequence ID" value="HJB38673.1"/>
    <property type="molecule type" value="Genomic_DNA"/>
</dbReference>